<dbReference type="Gene3D" id="3.20.20.70">
    <property type="entry name" value="Aldolase class I"/>
    <property type="match status" value="1"/>
</dbReference>
<dbReference type="InterPro" id="IPR058240">
    <property type="entry name" value="rSAM_sf"/>
</dbReference>
<evidence type="ECO:0000313" key="8">
    <source>
        <dbReference type="EMBL" id="PMP82127.1"/>
    </source>
</evidence>
<keyword evidence="3" id="KW-0949">S-adenosyl-L-methionine</keyword>
<reference evidence="8 9" key="1">
    <citation type="submission" date="2018-01" db="EMBL/GenBank/DDBJ databases">
        <title>Metagenomic assembled genomes from two thermal pools in the Uzon Caldera, Kamchatka, Russia.</title>
        <authorList>
            <person name="Wilkins L."/>
            <person name="Ettinger C."/>
        </authorList>
    </citation>
    <scope>NUCLEOTIDE SEQUENCE [LARGE SCALE GENOMIC DNA]</scope>
    <source>
        <strain evidence="8">ARK-10</strain>
    </source>
</reference>
<dbReference type="GO" id="GO:0051539">
    <property type="term" value="F:4 iron, 4 sulfur cluster binding"/>
    <property type="evidence" value="ECO:0007669"/>
    <property type="project" value="UniProtKB-KW"/>
</dbReference>
<organism evidence="8 9">
    <name type="scientific">Caldisericum exile</name>
    <dbReference type="NCBI Taxonomy" id="693075"/>
    <lineage>
        <taxon>Bacteria</taxon>
        <taxon>Pseudomonadati</taxon>
        <taxon>Caldisericota/Cryosericota group</taxon>
        <taxon>Caldisericota</taxon>
        <taxon>Caldisericia</taxon>
        <taxon>Caldisericales</taxon>
        <taxon>Caldisericaceae</taxon>
        <taxon>Caldisericum</taxon>
    </lineage>
</organism>
<name>A0A2J6X615_9BACT</name>
<keyword evidence="5" id="KW-0408">Iron</keyword>
<dbReference type="Proteomes" id="UP000236910">
    <property type="component" value="Unassembled WGS sequence"/>
</dbReference>
<evidence type="ECO:0000256" key="6">
    <source>
        <dbReference type="ARBA" id="ARBA00023014"/>
    </source>
</evidence>
<gene>
    <name evidence="8" type="ORF">C0175_04175</name>
</gene>
<sequence>MKNIKEIAFGPVPSRRLGRSLGVNNIPPKICTYSCVYCQLGRNLKMTKIRQAFYDPEDVFNAVKIKVEDVLSRKEKIDYITFVPDGEPTLDINLGKELSLIKTLGIKVAIISNSSLIDNPDVQNELMGFDLVSLKVDAVSNDIFKKINRPFKGIELDNILQGIRDFSSSFKGILITETMIIDNIDYGDEFEKIGEFLASLNNLEKAYISIPTRPPQEDWVRPPKEETVNEAFQIFETKLPKKVEYLIGYEGNAFSYSGNLEEDVLSITAVHPMREDALMELVEKDKGSFEVIEKLIRNGLIKKIQYQGQNYYLRKQKPPAPFY</sequence>
<comment type="cofactor">
    <cofactor evidence="1">
        <name>[4Fe-4S] cluster</name>
        <dbReference type="ChEBI" id="CHEBI:49883"/>
    </cofactor>
</comment>
<evidence type="ECO:0000256" key="3">
    <source>
        <dbReference type="ARBA" id="ARBA00022691"/>
    </source>
</evidence>
<evidence type="ECO:0000256" key="2">
    <source>
        <dbReference type="ARBA" id="ARBA00022485"/>
    </source>
</evidence>
<protein>
    <submittedName>
        <fullName evidence="8">Radical SAM protein</fullName>
    </submittedName>
</protein>
<dbReference type="PROSITE" id="PS51918">
    <property type="entry name" value="RADICAL_SAM"/>
    <property type="match status" value="1"/>
</dbReference>
<dbReference type="InterPro" id="IPR040084">
    <property type="entry name" value="GTPase_Obg"/>
</dbReference>
<comment type="caution">
    <text evidence="8">The sequence shown here is derived from an EMBL/GenBank/DDBJ whole genome shotgun (WGS) entry which is preliminary data.</text>
</comment>
<dbReference type="CDD" id="cd01335">
    <property type="entry name" value="Radical_SAM"/>
    <property type="match status" value="1"/>
</dbReference>
<keyword evidence="6" id="KW-0411">Iron-sulfur</keyword>
<accession>A0A2J6X615</accession>
<dbReference type="SFLD" id="SFLDS00029">
    <property type="entry name" value="Radical_SAM"/>
    <property type="match status" value="1"/>
</dbReference>
<evidence type="ECO:0000256" key="5">
    <source>
        <dbReference type="ARBA" id="ARBA00023004"/>
    </source>
</evidence>
<dbReference type="SUPFAM" id="SSF102114">
    <property type="entry name" value="Radical SAM enzymes"/>
    <property type="match status" value="1"/>
</dbReference>
<keyword evidence="2" id="KW-0004">4Fe-4S</keyword>
<dbReference type="PANTHER" id="PTHR43787:SF11">
    <property type="entry name" value="UPF0026 PROTEIN SLR1464"/>
    <property type="match status" value="1"/>
</dbReference>
<dbReference type="SFLD" id="SFLDG01083">
    <property type="entry name" value="Uncharacterised_Radical_SAM_Su"/>
    <property type="match status" value="1"/>
</dbReference>
<dbReference type="GO" id="GO:0046872">
    <property type="term" value="F:metal ion binding"/>
    <property type="evidence" value="ECO:0007669"/>
    <property type="project" value="UniProtKB-KW"/>
</dbReference>
<feature type="domain" description="Radical SAM core" evidence="7">
    <location>
        <begin position="15"/>
        <end position="250"/>
    </location>
</feature>
<proteinExistence type="predicted"/>
<dbReference type="Pfam" id="PF04055">
    <property type="entry name" value="Radical_SAM"/>
    <property type="match status" value="1"/>
</dbReference>
<keyword evidence="4" id="KW-0479">Metal-binding</keyword>
<evidence type="ECO:0000259" key="7">
    <source>
        <dbReference type="PROSITE" id="PS51918"/>
    </source>
</evidence>
<dbReference type="EMBL" id="PNIX01000249">
    <property type="protein sequence ID" value="PMP82127.1"/>
    <property type="molecule type" value="Genomic_DNA"/>
</dbReference>
<evidence type="ECO:0000256" key="4">
    <source>
        <dbReference type="ARBA" id="ARBA00022723"/>
    </source>
</evidence>
<evidence type="ECO:0000313" key="9">
    <source>
        <dbReference type="Proteomes" id="UP000236910"/>
    </source>
</evidence>
<dbReference type="InterPro" id="IPR013785">
    <property type="entry name" value="Aldolase_TIM"/>
</dbReference>
<dbReference type="GO" id="GO:0003824">
    <property type="term" value="F:catalytic activity"/>
    <property type="evidence" value="ECO:0007669"/>
    <property type="project" value="InterPro"/>
</dbReference>
<evidence type="ECO:0000256" key="1">
    <source>
        <dbReference type="ARBA" id="ARBA00001966"/>
    </source>
</evidence>
<dbReference type="PANTHER" id="PTHR43787">
    <property type="entry name" value="FEMO COFACTOR BIOSYNTHESIS PROTEIN NIFB-RELATED"/>
    <property type="match status" value="1"/>
</dbReference>
<dbReference type="AlphaFoldDB" id="A0A2J6X615"/>
<dbReference type="InterPro" id="IPR007197">
    <property type="entry name" value="rSAM"/>
</dbReference>